<keyword evidence="2" id="KW-1185">Reference proteome</keyword>
<protein>
    <recommendedName>
        <fullName evidence="3">Lipoprotein</fullName>
    </recommendedName>
</protein>
<reference evidence="1 2" key="1">
    <citation type="submission" date="2022-05" db="EMBL/GenBank/DDBJ databases">
        <title>Novel Pseudomonas spp. Isolated from a Rainbow Trout Aquaculture Facility.</title>
        <authorList>
            <person name="Testerman T."/>
            <person name="Graf J."/>
        </authorList>
    </citation>
    <scope>NUCLEOTIDE SEQUENCE [LARGE SCALE GENOMIC DNA]</scope>
    <source>
        <strain evidence="1 2">ID1042</strain>
    </source>
</reference>
<gene>
    <name evidence="1" type="ORF">M5G27_25210</name>
</gene>
<evidence type="ECO:0008006" key="3">
    <source>
        <dbReference type="Google" id="ProtNLM"/>
    </source>
</evidence>
<evidence type="ECO:0000313" key="2">
    <source>
        <dbReference type="Proteomes" id="UP001148185"/>
    </source>
</evidence>
<name>A0A9X4C5S3_9PSED</name>
<comment type="caution">
    <text evidence="1">The sequence shown here is derived from an EMBL/GenBank/DDBJ whole genome shotgun (WGS) entry which is preliminary data.</text>
</comment>
<evidence type="ECO:0000313" key="1">
    <source>
        <dbReference type="EMBL" id="MDD1010780.1"/>
    </source>
</evidence>
<proteinExistence type="predicted"/>
<dbReference type="PROSITE" id="PS51257">
    <property type="entry name" value="PROKAR_LIPOPROTEIN"/>
    <property type="match status" value="1"/>
</dbReference>
<sequence length="67" mass="7377">MLHRYSRLWLPVLILTAFLGGCEPDSRAPKLSASKPTAAALDEAKLCGFWSANASPYIVFSRRLTLP</sequence>
<organism evidence="1 2">
    <name type="scientific">Pseudomonas shahriarae</name>
    <dbReference type="NCBI Taxonomy" id="2745512"/>
    <lineage>
        <taxon>Bacteria</taxon>
        <taxon>Pseudomonadati</taxon>
        <taxon>Pseudomonadota</taxon>
        <taxon>Gammaproteobacteria</taxon>
        <taxon>Pseudomonadales</taxon>
        <taxon>Pseudomonadaceae</taxon>
        <taxon>Pseudomonas</taxon>
    </lineage>
</organism>
<dbReference type="RefSeq" id="WP_273878073.1">
    <property type="nucleotide sequence ID" value="NZ_JAMDHA010000031.1"/>
</dbReference>
<dbReference type="EMBL" id="JAMDHA010000031">
    <property type="protein sequence ID" value="MDD1010780.1"/>
    <property type="molecule type" value="Genomic_DNA"/>
</dbReference>
<dbReference type="AlphaFoldDB" id="A0A9X4C5S3"/>
<accession>A0A9X4C5S3</accession>
<dbReference type="Proteomes" id="UP001148185">
    <property type="component" value="Unassembled WGS sequence"/>
</dbReference>